<dbReference type="InterPro" id="IPR010982">
    <property type="entry name" value="Lambda_DNA-bd_dom_sf"/>
</dbReference>
<feature type="transmembrane region" description="Helical" evidence="1">
    <location>
        <begin position="91"/>
        <end position="112"/>
    </location>
</feature>
<keyword evidence="1" id="KW-1133">Transmembrane helix</keyword>
<dbReference type="GO" id="GO:0003677">
    <property type="term" value="F:DNA binding"/>
    <property type="evidence" value="ECO:0007669"/>
    <property type="project" value="InterPro"/>
</dbReference>
<dbReference type="Pfam" id="PF01381">
    <property type="entry name" value="HTH_3"/>
    <property type="match status" value="1"/>
</dbReference>
<keyword evidence="4" id="KW-1185">Reference proteome</keyword>
<dbReference type="Proteomes" id="UP000057158">
    <property type="component" value="Chromosome"/>
</dbReference>
<keyword evidence="1" id="KW-0812">Transmembrane</keyword>
<protein>
    <submittedName>
        <fullName evidence="3">Transcriptional regulator, XRE family</fullName>
    </submittedName>
</protein>
<dbReference type="Gene3D" id="1.10.260.40">
    <property type="entry name" value="lambda repressor-like DNA-binding domains"/>
    <property type="match status" value="1"/>
</dbReference>
<dbReference type="RefSeq" id="WP_053551449.1">
    <property type="nucleotide sequence ID" value="NZ_CP010802.1"/>
</dbReference>
<proteinExistence type="predicted"/>
<dbReference type="PATRIC" id="fig|1603606.3.peg.2925"/>
<keyword evidence="1" id="KW-0472">Membrane</keyword>
<gene>
    <name evidence="3" type="ORF">DSOUD_2693</name>
</gene>
<dbReference type="PROSITE" id="PS50943">
    <property type="entry name" value="HTH_CROC1"/>
    <property type="match status" value="1"/>
</dbReference>
<dbReference type="CDD" id="cd00093">
    <property type="entry name" value="HTH_XRE"/>
    <property type="match status" value="1"/>
</dbReference>
<dbReference type="AlphaFoldDB" id="A0A0M3QG99"/>
<dbReference type="SMART" id="SM00530">
    <property type="entry name" value="HTH_XRE"/>
    <property type="match status" value="1"/>
</dbReference>
<evidence type="ECO:0000313" key="3">
    <source>
        <dbReference type="EMBL" id="ALC17443.1"/>
    </source>
</evidence>
<dbReference type="EMBL" id="CP010802">
    <property type="protein sequence ID" value="ALC17443.1"/>
    <property type="molecule type" value="Genomic_DNA"/>
</dbReference>
<dbReference type="OrthoDB" id="5395007at2"/>
<organism evidence="3 4">
    <name type="scientific">Desulfuromonas soudanensis</name>
    <dbReference type="NCBI Taxonomy" id="1603606"/>
    <lineage>
        <taxon>Bacteria</taxon>
        <taxon>Pseudomonadati</taxon>
        <taxon>Thermodesulfobacteriota</taxon>
        <taxon>Desulfuromonadia</taxon>
        <taxon>Desulfuromonadales</taxon>
        <taxon>Desulfuromonadaceae</taxon>
        <taxon>Desulfuromonas</taxon>
    </lineage>
</organism>
<sequence length="307" mass="34404">MSQSLPPTVCLDGFAVRLVREDKKLTQLYVAKVVGVTTDTISRWENNRYPSIKRENALRLAEALEVPVEEILQGRSGECTLSEPEVPRRRFFLVAIPLVLGLALLAASYFFYHRQELPETKISGERILPPFAAPGMVIPVRVWLLADAEMTGFILREHFPRGWNLIESSPPPSSLDNEKGTARWIVKPGEPRRVISYLVKVDPDAVLGSRETFSGEIVANPNGRSVPMPVGGREPIEVAPYQWADLNGDNIIDDGEMLQASDTVDEMKGVHLDWKLLENIWDTGGYRWDLEKQLFLPSSPLPEPPTP</sequence>
<feature type="domain" description="HTH cro/C1-type" evidence="2">
    <location>
        <begin position="16"/>
        <end position="71"/>
    </location>
</feature>
<dbReference type="InterPro" id="IPR001387">
    <property type="entry name" value="Cro/C1-type_HTH"/>
</dbReference>
<dbReference type="KEGG" id="des:DSOUD_2693"/>
<name>A0A0M3QG99_9BACT</name>
<accession>A0A0M3QG99</accession>
<dbReference type="SUPFAM" id="SSF47413">
    <property type="entry name" value="lambda repressor-like DNA-binding domains"/>
    <property type="match status" value="1"/>
</dbReference>
<evidence type="ECO:0000259" key="2">
    <source>
        <dbReference type="PROSITE" id="PS50943"/>
    </source>
</evidence>
<evidence type="ECO:0000256" key="1">
    <source>
        <dbReference type="SAM" id="Phobius"/>
    </source>
</evidence>
<reference evidence="3 4" key="1">
    <citation type="submission" date="2015-07" db="EMBL/GenBank/DDBJ databases">
        <title>Isolation and Genomic Characterization of a Novel Halophilic Metal-Reducing Deltaproteobacterium from the Deep Subsurface.</title>
        <authorList>
            <person name="Badalamenti J.P."/>
            <person name="Summers Z.M."/>
            <person name="Gralnick J.A."/>
            <person name="Bond D.R."/>
        </authorList>
    </citation>
    <scope>NUCLEOTIDE SEQUENCE [LARGE SCALE GENOMIC DNA]</scope>
    <source>
        <strain evidence="3 4">WTL</strain>
    </source>
</reference>
<dbReference type="STRING" id="1603606.DSOUD_2693"/>
<evidence type="ECO:0000313" key="4">
    <source>
        <dbReference type="Proteomes" id="UP000057158"/>
    </source>
</evidence>